<evidence type="ECO:0000313" key="1">
    <source>
        <dbReference type="EMBL" id="TKR63190.1"/>
    </source>
</evidence>
<comment type="caution">
    <text evidence="1">The sequence shown here is derived from an EMBL/GenBank/DDBJ whole genome shotgun (WGS) entry which is preliminary data.</text>
</comment>
<sequence length="78" mass="8856">MVPELKRPNSCCPDERKRLFPALGKEKKRLIRKSSKTVEGFEYEMQENSQSDSVLRKLTTFLVHCASVATLGTLLLTT</sequence>
<keyword evidence="2" id="KW-1185">Reference proteome</keyword>
<dbReference type="AlphaFoldDB" id="A0A4U5M382"/>
<reference evidence="1 2" key="1">
    <citation type="journal article" date="2015" name="Genome Biol.">
        <title>Comparative genomics of Steinernema reveals deeply conserved gene regulatory networks.</title>
        <authorList>
            <person name="Dillman A.R."/>
            <person name="Macchietto M."/>
            <person name="Porter C.F."/>
            <person name="Rogers A."/>
            <person name="Williams B."/>
            <person name="Antoshechkin I."/>
            <person name="Lee M.M."/>
            <person name="Goodwin Z."/>
            <person name="Lu X."/>
            <person name="Lewis E.E."/>
            <person name="Goodrich-Blair H."/>
            <person name="Stock S.P."/>
            <person name="Adams B.J."/>
            <person name="Sternberg P.W."/>
            <person name="Mortazavi A."/>
        </authorList>
    </citation>
    <scope>NUCLEOTIDE SEQUENCE [LARGE SCALE GENOMIC DNA]</scope>
    <source>
        <strain evidence="1 2">ALL</strain>
    </source>
</reference>
<accession>A0A4U5M382</accession>
<dbReference type="EMBL" id="AZBU02000010">
    <property type="protein sequence ID" value="TKR63190.1"/>
    <property type="molecule type" value="Genomic_DNA"/>
</dbReference>
<proteinExistence type="predicted"/>
<gene>
    <name evidence="1" type="ORF">L596_027051</name>
</gene>
<organism evidence="1 2">
    <name type="scientific">Steinernema carpocapsae</name>
    <name type="common">Entomopathogenic nematode</name>
    <dbReference type="NCBI Taxonomy" id="34508"/>
    <lineage>
        <taxon>Eukaryota</taxon>
        <taxon>Metazoa</taxon>
        <taxon>Ecdysozoa</taxon>
        <taxon>Nematoda</taxon>
        <taxon>Chromadorea</taxon>
        <taxon>Rhabditida</taxon>
        <taxon>Tylenchina</taxon>
        <taxon>Panagrolaimomorpha</taxon>
        <taxon>Strongyloidoidea</taxon>
        <taxon>Steinernematidae</taxon>
        <taxon>Steinernema</taxon>
    </lineage>
</organism>
<protein>
    <submittedName>
        <fullName evidence="1">Uncharacterized protein</fullName>
    </submittedName>
</protein>
<name>A0A4U5M382_STECR</name>
<evidence type="ECO:0000313" key="2">
    <source>
        <dbReference type="Proteomes" id="UP000298663"/>
    </source>
</evidence>
<reference evidence="1 2" key="2">
    <citation type="journal article" date="2019" name="G3 (Bethesda)">
        <title>Hybrid Assembly of the Genome of the Entomopathogenic Nematode Steinernema carpocapsae Identifies the X-Chromosome.</title>
        <authorList>
            <person name="Serra L."/>
            <person name="Macchietto M."/>
            <person name="Macias-Munoz A."/>
            <person name="McGill C.J."/>
            <person name="Rodriguez I.M."/>
            <person name="Rodriguez B."/>
            <person name="Murad R."/>
            <person name="Mortazavi A."/>
        </authorList>
    </citation>
    <scope>NUCLEOTIDE SEQUENCE [LARGE SCALE GENOMIC DNA]</scope>
    <source>
        <strain evidence="1 2">ALL</strain>
    </source>
</reference>
<dbReference type="Proteomes" id="UP000298663">
    <property type="component" value="Unassembled WGS sequence"/>
</dbReference>